<gene>
    <name evidence="2" type="ORF">CEXT_205271</name>
</gene>
<comment type="caution">
    <text evidence="2">The sequence shown here is derived from an EMBL/GenBank/DDBJ whole genome shotgun (WGS) entry which is preliminary data.</text>
</comment>
<evidence type="ECO:0000313" key="3">
    <source>
        <dbReference type="Proteomes" id="UP001054945"/>
    </source>
</evidence>
<dbReference type="AlphaFoldDB" id="A0AAV4RVB2"/>
<keyword evidence="1" id="KW-0472">Membrane</keyword>
<organism evidence="2 3">
    <name type="scientific">Caerostris extrusa</name>
    <name type="common">Bark spider</name>
    <name type="synonym">Caerostris bankana</name>
    <dbReference type="NCBI Taxonomy" id="172846"/>
    <lineage>
        <taxon>Eukaryota</taxon>
        <taxon>Metazoa</taxon>
        <taxon>Ecdysozoa</taxon>
        <taxon>Arthropoda</taxon>
        <taxon>Chelicerata</taxon>
        <taxon>Arachnida</taxon>
        <taxon>Araneae</taxon>
        <taxon>Araneomorphae</taxon>
        <taxon>Entelegynae</taxon>
        <taxon>Araneoidea</taxon>
        <taxon>Araneidae</taxon>
        <taxon>Caerostris</taxon>
    </lineage>
</organism>
<keyword evidence="1" id="KW-0812">Transmembrane</keyword>
<dbReference type="EMBL" id="BPLR01008513">
    <property type="protein sequence ID" value="GIY25297.1"/>
    <property type="molecule type" value="Genomic_DNA"/>
</dbReference>
<proteinExistence type="predicted"/>
<keyword evidence="1" id="KW-1133">Transmembrane helix</keyword>
<evidence type="ECO:0008006" key="4">
    <source>
        <dbReference type="Google" id="ProtNLM"/>
    </source>
</evidence>
<sequence length="95" mass="10990">MAEFSGFHEPDFRRRQLDPHLSVQFFLLVLLLSYLFSFFFFLLLKIDFGSLRIQYVTLRWTLLVSNGLSLEGSSDFECSEISALGRPTPIVFAFS</sequence>
<accession>A0AAV4RVB2</accession>
<keyword evidence="3" id="KW-1185">Reference proteome</keyword>
<dbReference type="Proteomes" id="UP001054945">
    <property type="component" value="Unassembled WGS sequence"/>
</dbReference>
<evidence type="ECO:0000256" key="1">
    <source>
        <dbReference type="SAM" id="Phobius"/>
    </source>
</evidence>
<name>A0AAV4RVB2_CAEEX</name>
<feature type="transmembrane region" description="Helical" evidence="1">
    <location>
        <begin position="23"/>
        <end position="44"/>
    </location>
</feature>
<reference evidence="2 3" key="1">
    <citation type="submission" date="2021-06" db="EMBL/GenBank/DDBJ databases">
        <title>Caerostris extrusa draft genome.</title>
        <authorList>
            <person name="Kono N."/>
            <person name="Arakawa K."/>
        </authorList>
    </citation>
    <scope>NUCLEOTIDE SEQUENCE [LARGE SCALE GENOMIC DNA]</scope>
</reference>
<evidence type="ECO:0000313" key="2">
    <source>
        <dbReference type="EMBL" id="GIY25297.1"/>
    </source>
</evidence>
<protein>
    <recommendedName>
        <fullName evidence="4">Transmembrane protein</fullName>
    </recommendedName>
</protein>